<keyword evidence="5 6" id="KW-0472">Membrane</keyword>
<proteinExistence type="inferred from homology"/>
<dbReference type="RefSeq" id="XP_001483863.1">
    <property type="nucleotide sequence ID" value="XM_001483813.1"/>
</dbReference>
<gene>
    <name evidence="7" type="ORF">PGUG_04592</name>
</gene>
<dbReference type="InParanoid" id="A5DMU1"/>
<dbReference type="FunCoup" id="A5DMU1">
    <property type="interactions" value="36"/>
</dbReference>
<dbReference type="GeneID" id="5125710"/>
<keyword evidence="6" id="KW-0187">Copper transport</keyword>
<evidence type="ECO:0000313" key="7">
    <source>
        <dbReference type="EMBL" id="EDK40494.1"/>
    </source>
</evidence>
<comment type="subcellular location">
    <subcellularLocation>
        <location evidence="1 6">Membrane</location>
        <topology evidence="1 6">Multi-pass membrane protein</topology>
    </subcellularLocation>
</comment>
<dbReference type="PANTHER" id="PTHR12483">
    <property type="entry name" value="SOLUTE CARRIER FAMILY 31 COPPER TRANSPORTERS"/>
    <property type="match status" value="1"/>
</dbReference>
<keyword evidence="8" id="KW-1185">Reference proteome</keyword>
<dbReference type="Proteomes" id="UP000001997">
    <property type="component" value="Unassembled WGS sequence"/>
</dbReference>
<protein>
    <recommendedName>
        <fullName evidence="6">Copper transport protein</fullName>
    </recommendedName>
</protein>
<dbReference type="PANTHER" id="PTHR12483:SF73">
    <property type="entry name" value="COPPER TRANSPORT PROTEIN CTR3"/>
    <property type="match status" value="1"/>
</dbReference>
<organism evidence="7 8">
    <name type="scientific">Meyerozyma guilliermondii (strain ATCC 6260 / CBS 566 / DSM 6381 / JCM 1539 / NBRC 10279 / NRRL Y-324)</name>
    <name type="common">Yeast</name>
    <name type="synonym">Candida guilliermondii</name>
    <dbReference type="NCBI Taxonomy" id="294746"/>
    <lineage>
        <taxon>Eukaryota</taxon>
        <taxon>Fungi</taxon>
        <taxon>Dikarya</taxon>
        <taxon>Ascomycota</taxon>
        <taxon>Saccharomycotina</taxon>
        <taxon>Pichiomycetes</taxon>
        <taxon>Debaryomycetaceae</taxon>
        <taxon>Meyerozyma</taxon>
    </lineage>
</organism>
<dbReference type="GO" id="GO:0005375">
    <property type="term" value="F:copper ion transmembrane transporter activity"/>
    <property type="evidence" value="ECO:0007669"/>
    <property type="project" value="UniProtKB-UniRule"/>
</dbReference>
<feature type="transmembrane region" description="Helical" evidence="6">
    <location>
        <begin position="140"/>
        <end position="163"/>
    </location>
</feature>
<dbReference type="OMA" id="SWHITSP"/>
<accession>A5DMU1</accession>
<dbReference type="eggNOG" id="KOG3386">
    <property type="taxonomic scope" value="Eukaryota"/>
</dbReference>
<feature type="transmembrane region" description="Helical" evidence="6">
    <location>
        <begin position="38"/>
        <end position="57"/>
    </location>
</feature>
<name>A5DMU1_PICGU</name>
<dbReference type="STRING" id="294746.A5DMU1"/>
<dbReference type="EMBL" id="CH408159">
    <property type="protein sequence ID" value="EDK40494.1"/>
    <property type="molecule type" value="Genomic_DNA"/>
</dbReference>
<dbReference type="OrthoDB" id="161814at2759"/>
<evidence type="ECO:0000256" key="1">
    <source>
        <dbReference type="ARBA" id="ARBA00004141"/>
    </source>
</evidence>
<reference evidence="7 8" key="1">
    <citation type="journal article" date="2009" name="Nature">
        <title>Evolution of pathogenicity and sexual reproduction in eight Candida genomes.</title>
        <authorList>
            <person name="Butler G."/>
            <person name="Rasmussen M.D."/>
            <person name="Lin M.F."/>
            <person name="Santos M.A."/>
            <person name="Sakthikumar S."/>
            <person name="Munro C.A."/>
            <person name="Rheinbay E."/>
            <person name="Grabherr M."/>
            <person name="Forche A."/>
            <person name="Reedy J.L."/>
            <person name="Agrafioti I."/>
            <person name="Arnaud M.B."/>
            <person name="Bates S."/>
            <person name="Brown A.J."/>
            <person name="Brunke S."/>
            <person name="Costanzo M.C."/>
            <person name="Fitzpatrick D.A."/>
            <person name="de Groot P.W."/>
            <person name="Harris D."/>
            <person name="Hoyer L.L."/>
            <person name="Hube B."/>
            <person name="Klis F.M."/>
            <person name="Kodira C."/>
            <person name="Lennard N."/>
            <person name="Logue M.E."/>
            <person name="Martin R."/>
            <person name="Neiman A.M."/>
            <person name="Nikolaou E."/>
            <person name="Quail M.A."/>
            <person name="Quinn J."/>
            <person name="Santos M.C."/>
            <person name="Schmitzberger F.F."/>
            <person name="Sherlock G."/>
            <person name="Shah P."/>
            <person name="Silverstein K.A."/>
            <person name="Skrzypek M.S."/>
            <person name="Soll D."/>
            <person name="Staggs R."/>
            <person name="Stansfield I."/>
            <person name="Stumpf M.P."/>
            <person name="Sudbery P.E."/>
            <person name="Srikantha T."/>
            <person name="Zeng Q."/>
            <person name="Berman J."/>
            <person name="Berriman M."/>
            <person name="Heitman J."/>
            <person name="Gow N.A."/>
            <person name="Lorenz M.C."/>
            <person name="Birren B.W."/>
            <person name="Kellis M."/>
            <person name="Cuomo C.A."/>
        </authorList>
    </citation>
    <scope>NUCLEOTIDE SEQUENCE [LARGE SCALE GENOMIC DNA]</scope>
    <source>
        <strain evidence="8">ATCC 6260 / CBS 566 / DSM 6381 / JCM 1539 / NBRC 10279 / NRRL Y-324</strain>
    </source>
</reference>
<keyword evidence="6" id="KW-0813">Transport</keyword>
<comment type="similarity">
    <text evidence="2 6">Belongs to the copper transporter (Ctr) (TC 1.A.56) family. SLC31A subfamily.</text>
</comment>
<keyword evidence="3 6" id="KW-0812">Transmembrane</keyword>
<keyword evidence="6" id="KW-0406">Ion transport</keyword>
<dbReference type="VEuPathDB" id="FungiDB:PGUG_04592"/>
<dbReference type="InterPro" id="IPR007274">
    <property type="entry name" value="Cop_transporter"/>
</dbReference>
<evidence type="ECO:0000313" key="8">
    <source>
        <dbReference type="Proteomes" id="UP000001997"/>
    </source>
</evidence>
<dbReference type="GO" id="GO:0015677">
    <property type="term" value="P:copper ion import"/>
    <property type="evidence" value="ECO:0007669"/>
    <property type="project" value="EnsemblFungi"/>
</dbReference>
<evidence type="ECO:0000256" key="2">
    <source>
        <dbReference type="ARBA" id="ARBA00006921"/>
    </source>
</evidence>
<evidence type="ECO:0000256" key="4">
    <source>
        <dbReference type="ARBA" id="ARBA00022989"/>
    </source>
</evidence>
<dbReference type="Pfam" id="PF04145">
    <property type="entry name" value="Ctr"/>
    <property type="match status" value="1"/>
</dbReference>
<dbReference type="HOGENOM" id="CLU_079690_0_0_1"/>
<dbReference type="AlphaFoldDB" id="A5DMU1"/>
<dbReference type="GO" id="GO:0005886">
    <property type="term" value="C:plasma membrane"/>
    <property type="evidence" value="ECO:0007669"/>
    <property type="project" value="EnsemblFungi"/>
</dbReference>
<evidence type="ECO:0000256" key="6">
    <source>
        <dbReference type="RuleBase" id="RU367022"/>
    </source>
</evidence>
<dbReference type="KEGG" id="pgu:PGUG_04592"/>
<keyword evidence="6" id="KW-0186">Copper</keyword>
<evidence type="ECO:0000256" key="5">
    <source>
        <dbReference type="ARBA" id="ARBA00023136"/>
    </source>
</evidence>
<keyword evidence="4 6" id="KW-1133">Transmembrane helix</keyword>
<evidence type="ECO:0000256" key="3">
    <source>
        <dbReference type="ARBA" id="ARBA00022692"/>
    </source>
</evidence>
<sequence>MDMGSSPEHACKISMLWNWYTIDSCFIARSWHVRTKGMFAGTCIGVFLMVFFSQWLARLAKEFDKAVDSQRVVRSFPLESDSSVDKSGDYCAPRAQKAKTIDQPILYTLSHRWLFQPANVSFVNHVIKCGLFTIQWGLSYLIMLLFMYYNGYVIISCILGAFFGKMAFSVSEPPALEEVSCCKE</sequence>